<evidence type="ECO:0000313" key="3">
    <source>
        <dbReference type="Proteomes" id="UP000625711"/>
    </source>
</evidence>
<dbReference type="Proteomes" id="UP000625711">
    <property type="component" value="Unassembled WGS sequence"/>
</dbReference>
<dbReference type="AlphaFoldDB" id="A0A834HSE0"/>
<proteinExistence type="predicted"/>
<reference evidence="2" key="1">
    <citation type="submission" date="2020-08" db="EMBL/GenBank/DDBJ databases">
        <title>Genome sequencing and assembly of the red palm weevil Rhynchophorus ferrugineus.</title>
        <authorList>
            <person name="Dias G.B."/>
            <person name="Bergman C.M."/>
            <person name="Manee M."/>
        </authorList>
    </citation>
    <scope>NUCLEOTIDE SEQUENCE</scope>
    <source>
        <strain evidence="2">AA-2017</strain>
        <tissue evidence="2">Whole larva</tissue>
    </source>
</reference>
<comment type="caution">
    <text evidence="2">The sequence shown here is derived from an EMBL/GenBank/DDBJ whole genome shotgun (WGS) entry which is preliminary data.</text>
</comment>
<keyword evidence="3" id="KW-1185">Reference proteome</keyword>
<dbReference type="EMBL" id="JAACXV010014559">
    <property type="protein sequence ID" value="KAF7266197.1"/>
    <property type="molecule type" value="Genomic_DNA"/>
</dbReference>
<accession>A0A834HSE0</accession>
<gene>
    <name evidence="2" type="ORF">GWI33_020477</name>
</gene>
<organism evidence="2 3">
    <name type="scientific">Rhynchophorus ferrugineus</name>
    <name type="common">Red palm weevil</name>
    <name type="synonym">Curculio ferrugineus</name>
    <dbReference type="NCBI Taxonomy" id="354439"/>
    <lineage>
        <taxon>Eukaryota</taxon>
        <taxon>Metazoa</taxon>
        <taxon>Ecdysozoa</taxon>
        <taxon>Arthropoda</taxon>
        <taxon>Hexapoda</taxon>
        <taxon>Insecta</taxon>
        <taxon>Pterygota</taxon>
        <taxon>Neoptera</taxon>
        <taxon>Endopterygota</taxon>
        <taxon>Coleoptera</taxon>
        <taxon>Polyphaga</taxon>
        <taxon>Cucujiformia</taxon>
        <taxon>Curculionidae</taxon>
        <taxon>Dryophthorinae</taxon>
        <taxon>Rhynchophorus</taxon>
    </lineage>
</organism>
<evidence type="ECO:0000256" key="1">
    <source>
        <dbReference type="SAM" id="MobiDB-lite"/>
    </source>
</evidence>
<protein>
    <submittedName>
        <fullName evidence="2">Uncharacterized protein</fullName>
    </submittedName>
</protein>
<feature type="region of interest" description="Disordered" evidence="1">
    <location>
        <begin position="29"/>
        <end position="58"/>
    </location>
</feature>
<evidence type="ECO:0000313" key="2">
    <source>
        <dbReference type="EMBL" id="KAF7266197.1"/>
    </source>
</evidence>
<name>A0A834HSE0_RHYFE</name>
<sequence>MTVVFVVDSSRPFCQNWVTGASCPARRRRFETENSAPRRLGGRPGSGGRRSEMRKCGRTGVEAIRTEEGRFGIQGYGMQAIRAPSKISGGMSSVFAEKKA</sequence>